<evidence type="ECO:0000256" key="1">
    <source>
        <dbReference type="SAM" id="Phobius"/>
    </source>
</evidence>
<dbReference type="STRING" id="1122949.GCA_000378725_01698"/>
<organism evidence="2 3">
    <name type="scientific">Peptoniphilus lacrimalis</name>
    <dbReference type="NCBI Taxonomy" id="33031"/>
    <lineage>
        <taxon>Bacteria</taxon>
        <taxon>Bacillati</taxon>
        <taxon>Bacillota</taxon>
        <taxon>Tissierellia</taxon>
        <taxon>Tissierellales</taxon>
        <taxon>Peptoniphilaceae</taxon>
        <taxon>Peptoniphilus</taxon>
    </lineage>
</organism>
<evidence type="ECO:0000313" key="2">
    <source>
        <dbReference type="EMBL" id="SUB57759.1"/>
    </source>
</evidence>
<protein>
    <recommendedName>
        <fullName evidence="4">Zn-finger containing protein</fullName>
    </recommendedName>
</protein>
<feature type="transmembrane region" description="Helical" evidence="1">
    <location>
        <begin position="12"/>
        <end position="33"/>
    </location>
</feature>
<keyword evidence="1" id="KW-1133">Transmembrane helix</keyword>
<keyword evidence="1" id="KW-0472">Membrane</keyword>
<keyword evidence="1" id="KW-0812">Transmembrane</keyword>
<dbReference type="EMBL" id="UGSZ01000001">
    <property type="protein sequence ID" value="SUB57759.1"/>
    <property type="molecule type" value="Genomic_DNA"/>
</dbReference>
<name>A0A379C6L5_9FIRM</name>
<gene>
    <name evidence="2" type="ORF">NCTC13149_01616</name>
</gene>
<feature type="transmembrane region" description="Helical" evidence="1">
    <location>
        <begin position="39"/>
        <end position="57"/>
    </location>
</feature>
<dbReference type="AlphaFoldDB" id="A0A379C6L5"/>
<evidence type="ECO:0008006" key="4">
    <source>
        <dbReference type="Google" id="ProtNLM"/>
    </source>
</evidence>
<reference evidence="2 3" key="1">
    <citation type="submission" date="2018-06" db="EMBL/GenBank/DDBJ databases">
        <authorList>
            <consortium name="Pathogen Informatics"/>
            <person name="Doyle S."/>
        </authorList>
    </citation>
    <scope>NUCLEOTIDE SEQUENCE [LARGE SCALE GENOMIC DNA]</scope>
    <source>
        <strain evidence="2 3">NCTC13149</strain>
    </source>
</reference>
<proteinExistence type="predicted"/>
<sequence>MKEKFRKFMAGRYGVDSFGKFLLIPMLILLILGNIYRNSFLNFGVLLILIYSYYRMLSKDISKRYRENQKFLELTKPITKKFNSLAVRFRDRKDYKYTACPYCNLQMRIPRNKGKVIVRCKRCKEKFEFRT</sequence>
<dbReference type="RefSeq" id="WP_004825280.1">
    <property type="nucleotide sequence ID" value="NZ_CAMUOS010000006.1"/>
</dbReference>
<dbReference type="OrthoDB" id="3174166at2"/>
<dbReference type="Proteomes" id="UP000255517">
    <property type="component" value="Unassembled WGS sequence"/>
</dbReference>
<accession>A0A379C6L5</accession>
<evidence type="ECO:0000313" key="3">
    <source>
        <dbReference type="Proteomes" id="UP000255517"/>
    </source>
</evidence>